<dbReference type="GeneID" id="20345652"/>
<reference evidence="2" key="3">
    <citation type="submission" date="2010-09" db="EMBL/GenBank/DDBJ databases">
        <title>Annotation of Gaeumannomyces graminis var. tritici R3-111a-1.</title>
        <authorList>
            <consortium name="The Broad Institute Genome Sequencing Platform"/>
            <person name="Ma L.-J."/>
            <person name="Dead R."/>
            <person name="Young S.K."/>
            <person name="Zeng Q."/>
            <person name="Gargeya S."/>
            <person name="Fitzgerald M."/>
            <person name="Haas B."/>
            <person name="Abouelleil A."/>
            <person name="Alvarado L."/>
            <person name="Arachchi H.M."/>
            <person name="Berlin A."/>
            <person name="Brown A."/>
            <person name="Chapman S.B."/>
            <person name="Chen Z."/>
            <person name="Dunbar C."/>
            <person name="Freedman E."/>
            <person name="Gearin G."/>
            <person name="Gellesch M."/>
            <person name="Goldberg J."/>
            <person name="Griggs A."/>
            <person name="Gujja S."/>
            <person name="Heiman D."/>
            <person name="Howarth C."/>
            <person name="Larson L."/>
            <person name="Lui A."/>
            <person name="MacDonald P.J.P."/>
            <person name="Mehta T."/>
            <person name="Montmayeur A."/>
            <person name="Murphy C."/>
            <person name="Neiman D."/>
            <person name="Pearson M."/>
            <person name="Priest M."/>
            <person name="Roberts A."/>
            <person name="Saif S."/>
            <person name="Shea T."/>
            <person name="Shenoy N."/>
            <person name="Sisk P."/>
            <person name="Stolte C."/>
            <person name="Sykes S."/>
            <person name="Yandava C."/>
            <person name="Wortman J."/>
            <person name="Nusbaum C."/>
            <person name="Birren B."/>
        </authorList>
    </citation>
    <scope>NUCLEOTIDE SEQUENCE</scope>
    <source>
        <strain evidence="2">R3-111a-1</strain>
    </source>
</reference>
<dbReference type="AlphaFoldDB" id="J3NV81"/>
<dbReference type="Proteomes" id="UP000006039">
    <property type="component" value="Unassembled WGS sequence"/>
</dbReference>
<reference evidence="3" key="4">
    <citation type="journal article" date="2015" name="G3 (Bethesda)">
        <title>Genome sequences of three phytopathogenic species of the Magnaporthaceae family of fungi.</title>
        <authorList>
            <person name="Okagaki L.H."/>
            <person name="Nunes C.C."/>
            <person name="Sailsbery J."/>
            <person name="Clay B."/>
            <person name="Brown D."/>
            <person name="John T."/>
            <person name="Oh Y."/>
            <person name="Young N."/>
            <person name="Fitzgerald M."/>
            <person name="Haas B.J."/>
            <person name="Zeng Q."/>
            <person name="Young S."/>
            <person name="Adiconis X."/>
            <person name="Fan L."/>
            <person name="Levin J.Z."/>
            <person name="Mitchell T.K."/>
            <person name="Okubara P.A."/>
            <person name="Farman M.L."/>
            <person name="Kohn L.M."/>
            <person name="Birren B."/>
            <person name="Ma L.-J."/>
            <person name="Dean R.A."/>
        </authorList>
    </citation>
    <scope>NUCLEOTIDE SEQUENCE</scope>
    <source>
        <strain evidence="3">R3-111a-1</strain>
    </source>
</reference>
<reference evidence="2" key="2">
    <citation type="submission" date="2010-07" db="EMBL/GenBank/DDBJ databases">
        <authorList>
            <consortium name="The Broad Institute Genome Sequencing Platform"/>
            <consortium name="Broad Institute Genome Sequencing Center for Infectious Disease"/>
            <person name="Ma L.-J."/>
            <person name="Dead R."/>
            <person name="Young S."/>
            <person name="Zeng Q."/>
            <person name="Koehrsen M."/>
            <person name="Alvarado L."/>
            <person name="Berlin A."/>
            <person name="Chapman S.B."/>
            <person name="Chen Z."/>
            <person name="Freedman E."/>
            <person name="Gellesch M."/>
            <person name="Goldberg J."/>
            <person name="Griggs A."/>
            <person name="Gujja S."/>
            <person name="Heilman E.R."/>
            <person name="Heiman D."/>
            <person name="Hepburn T."/>
            <person name="Howarth C."/>
            <person name="Jen D."/>
            <person name="Larson L."/>
            <person name="Mehta T."/>
            <person name="Neiman D."/>
            <person name="Pearson M."/>
            <person name="Roberts A."/>
            <person name="Saif S."/>
            <person name="Shea T."/>
            <person name="Shenoy N."/>
            <person name="Sisk P."/>
            <person name="Stolte C."/>
            <person name="Sykes S."/>
            <person name="Walk T."/>
            <person name="White J."/>
            <person name="Yandava C."/>
            <person name="Haas B."/>
            <person name="Nusbaum C."/>
            <person name="Birren B."/>
        </authorList>
    </citation>
    <scope>NUCLEOTIDE SEQUENCE</scope>
    <source>
        <strain evidence="2">R3-111a-1</strain>
    </source>
</reference>
<sequence length="199" mass="21133">MSGPAKALPQRGPTSQGGVSGMGPVHWLTIQIPARRGRVSVQLCAIRAPMGAPPHVQKLVVAQAAALLLLPTWTPLAGQLENNTGDWRTLEESRNGDTTSWRIDVDTLPVAQKAQEPVSDGHWVPGVLAKRGGIGECFRQQPLELDAGPTTPLVFAPTRKKPSRASTRATPHHYAIKPGEPAKKGGGKELCRAKSVATS</sequence>
<reference evidence="3" key="5">
    <citation type="submission" date="2018-04" db="UniProtKB">
        <authorList>
            <consortium name="EnsemblFungi"/>
        </authorList>
    </citation>
    <scope>IDENTIFICATION</scope>
    <source>
        <strain evidence="3">R3-111a-1</strain>
    </source>
</reference>
<gene>
    <name evidence="3" type="primary">20345652</name>
    <name evidence="2" type="ORF">GGTG_05194</name>
</gene>
<keyword evidence="4" id="KW-1185">Reference proteome</keyword>
<evidence type="ECO:0000313" key="4">
    <source>
        <dbReference type="Proteomes" id="UP000006039"/>
    </source>
</evidence>
<evidence type="ECO:0000313" key="2">
    <source>
        <dbReference type="EMBL" id="EJT75257.1"/>
    </source>
</evidence>
<name>J3NV81_GAET3</name>
<dbReference type="EnsemblFungi" id="EJT75257">
    <property type="protein sequence ID" value="EJT75257"/>
    <property type="gene ID" value="GGTG_05194"/>
</dbReference>
<organism evidence="2">
    <name type="scientific">Gaeumannomyces tritici (strain R3-111a-1)</name>
    <name type="common">Wheat and barley take-all root rot fungus</name>
    <name type="synonym">Gaeumannomyces graminis var. tritici</name>
    <dbReference type="NCBI Taxonomy" id="644352"/>
    <lineage>
        <taxon>Eukaryota</taxon>
        <taxon>Fungi</taxon>
        <taxon>Dikarya</taxon>
        <taxon>Ascomycota</taxon>
        <taxon>Pezizomycotina</taxon>
        <taxon>Sordariomycetes</taxon>
        <taxon>Sordariomycetidae</taxon>
        <taxon>Magnaporthales</taxon>
        <taxon>Magnaporthaceae</taxon>
        <taxon>Gaeumannomyces</taxon>
    </lineage>
</organism>
<proteinExistence type="predicted"/>
<dbReference type="RefSeq" id="XP_009221257.1">
    <property type="nucleotide sequence ID" value="XM_009222993.1"/>
</dbReference>
<evidence type="ECO:0000256" key="1">
    <source>
        <dbReference type="SAM" id="MobiDB-lite"/>
    </source>
</evidence>
<accession>J3NV81</accession>
<dbReference type="HOGENOM" id="CLU_1372285_0_0_1"/>
<feature type="compositionally biased region" description="Basic and acidic residues" evidence="1">
    <location>
        <begin position="180"/>
        <end position="192"/>
    </location>
</feature>
<dbReference type="EMBL" id="GL385397">
    <property type="protein sequence ID" value="EJT75257.1"/>
    <property type="molecule type" value="Genomic_DNA"/>
</dbReference>
<feature type="region of interest" description="Disordered" evidence="1">
    <location>
        <begin position="1"/>
        <end position="22"/>
    </location>
</feature>
<dbReference type="VEuPathDB" id="FungiDB:GGTG_05194"/>
<evidence type="ECO:0000313" key="3">
    <source>
        <dbReference type="EnsemblFungi" id="EJT75257"/>
    </source>
</evidence>
<reference evidence="4" key="1">
    <citation type="submission" date="2010-07" db="EMBL/GenBank/DDBJ databases">
        <title>The genome sequence of Gaeumannomyces graminis var. tritici strain R3-111a-1.</title>
        <authorList>
            <consortium name="The Broad Institute Genome Sequencing Platform"/>
            <person name="Ma L.-J."/>
            <person name="Dead R."/>
            <person name="Young S."/>
            <person name="Zeng Q."/>
            <person name="Koehrsen M."/>
            <person name="Alvarado L."/>
            <person name="Berlin A."/>
            <person name="Chapman S.B."/>
            <person name="Chen Z."/>
            <person name="Freedman E."/>
            <person name="Gellesch M."/>
            <person name="Goldberg J."/>
            <person name="Griggs A."/>
            <person name="Gujja S."/>
            <person name="Heilman E.R."/>
            <person name="Heiman D."/>
            <person name="Hepburn T."/>
            <person name="Howarth C."/>
            <person name="Jen D."/>
            <person name="Larson L."/>
            <person name="Mehta T."/>
            <person name="Neiman D."/>
            <person name="Pearson M."/>
            <person name="Roberts A."/>
            <person name="Saif S."/>
            <person name="Shea T."/>
            <person name="Shenoy N."/>
            <person name="Sisk P."/>
            <person name="Stolte C."/>
            <person name="Sykes S."/>
            <person name="Walk T."/>
            <person name="White J."/>
            <person name="Yandava C."/>
            <person name="Haas B."/>
            <person name="Nusbaum C."/>
            <person name="Birren B."/>
        </authorList>
    </citation>
    <scope>NUCLEOTIDE SEQUENCE [LARGE SCALE GENOMIC DNA]</scope>
    <source>
        <strain evidence="4">R3-111a-1</strain>
    </source>
</reference>
<feature type="region of interest" description="Disordered" evidence="1">
    <location>
        <begin position="158"/>
        <end position="199"/>
    </location>
</feature>
<protein>
    <submittedName>
        <fullName evidence="2 3">Uncharacterized protein</fullName>
    </submittedName>
</protein>